<dbReference type="Proteomes" id="UP000007350">
    <property type="component" value="Unassembled WGS sequence"/>
</dbReference>
<dbReference type="OrthoDB" id="10466370at2759"/>
<organism evidence="3 4">
    <name type="scientific">Trypanosoma cruzi marinkellei</name>
    <dbReference type="NCBI Taxonomy" id="85056"/>
    <lineage>
        <taxon>Eukaryota</taxon>
        <taxon>Discoba</taxon>
        <taxon>Euglenozoa</taxon>
        <taxon>Kinetoplastea</taxon>
        <taxon>Metakinetoplastina</taxon>
        <taxon>Trypanosomatida</taxon>
        <taxon>Trypanosomatidae</taxon>
        <taxon>Trypanosoma</taxon>
        <taxon>Schizotrypanum</taxon>
    </lineage>
</organism>
<feature type="compositionally biased region" description="Polar residues" evidence="1">
    <location>
        <begin position="74"/>
        <end position="83"/>
    </location>
</feature>
<feature type="chain" id="PRO_5003865877" evidence="2">
    <location>
        <begin position="19"/>
        <end position="310"/>
    </location>
</feature>
<sequence>MYLCGMLLQAFRMQLTVASDPGTPLSKLRARLCAAVHKAGAFARAIQLLAERRGTQRSLRCQLYHIYGHDTSTSNVRDATRGNYSRRSRPLKNGEGLPAAYEGRRRQPHPFHHVRPSRTGVAPHRRRSTRTFELPDTTVEEGCGAYPPTTLDCGTTNHRHPRFGQLHEEGERGVSRGVGAIKLRAEEVPSRAIRNLLPHARTADEGGEPRGLFDGNIRCGATDPTGVRQDAAVRVANGLSPAGKDDSGVKEDAARSETKQARPLDKGSGGSIYPPPDRLEATCCFLTCVRNGESLARDCLLNPQQFHTGA</sequence>
<feature type="compositionally biased region" description="Basic and acidic residues" evidence="1">
    <location>
        <begin position="243"/>
        <end position="265"/>
    </location>
</feature>
<evidence type="ECO:0000313" key="4">
    <source>
        <dbReference type="Proteomes" id="UP000007350"/>
    </source>
</evidence>
<comment type="caution">
    <text evidence="3">The sequence shown here is derived from an EMBL/GenBank/DDBJ whole genome shotgun (WGS) entry which is preliminary data.</text>
</comment>
<feature type="region of interest" description="Disordered" evidence="1">
    <location>
        <begin position="238"/>
        <end position="273"/>
    </location>
</feature>
<reference evidence="3 4" key="1">
    <citation type="journal article" date="2012" name="BMC Genomics">
        <title>Comparative genomic analysis of human infective Trypanosoma cruzi lineages with the bat-restricted subspecies T. cruzi marinkellei.</title>
        <authorList>
            <person name="Franzen O."/>
            <person name="Talavera-Lopez C."/>
            <person name="Ochaya S."/>
            <person name="Butler C.E."/>
            <person name="Messenger L.A."/>
            <person name="Lewis M.D."/>
            <person name="Llewellyn M.S."/>
            <person name="Marinkelle C.J."/>
            <person name="Tyler K.M."/>
            <person name="Miles M.A."/>
            <person name="Andersson B."/>
        </authorList>
    </citation>
    <scope>NUCLEOTIDE SEQUENCE [LARGE SCALE GENOMIC DNA]</scope>
    <source>
        <strain evidence="3 4">B7</strain>
    </source>
</reference>
<dbReference type="AlphaFoldDB" id="K2NX19"/>
<evidence type="ECO:0000256" key="2">
    <source>
        <dbReference type="SAM" id="SignalP"/>
    </source>
</evidence>
<dbReference type="EMBL" id="AHKC01009219">
    <property type="protein sequence ID" value="EKF33452.1"/>
    <property type="molecule type" value="Genomic_DNA"/>
</dbReference>
<protein>
    <submittedName>
        <fullName evidence="3">Uncharacterized protein</fullName>
    </submittedName>
</protein>
<feature type="compositionally biased region" description="Basic residues" evidence="1">
    <location>
        <begin position="106"/>
        <end position="116"/>
    </location>
</feature>
<gene>
    <name evidence="3" type="ORF">MOQ_002681</name>
</gene>
<proteinExistence type="predicted"/>
<name>K2NX19_TRYCR</name>
<feature type="region of interest" description="Disordered" evidence="1">
    <location>
        <begin position="74"/>
        <end position="127"/>
    </location>
</feature>
<keyword evidence="4" id="KW-1185">Reference proteome</keyword>
<accession>K2NX19</accession>
<feature type="signal peptide" evidence="2">
    <location>
        <begin position="1"/>
        <end position="18"/>
    </location>
</feature>
<evidence type="ECO:0000313" key="3">
    <source>
        <dbReference type="EMBL" id="EKF33452.1"/>
    </source>
</evidence>
<evidence type="ECO:0000256" key="1">
    <source>
        <dbReference type="SAM" id="MobiDB-lite"/>
    </source>
</evidence>
<keyword evidence="2" id="KW-0732">Signal</keyword>